<keyword evidence="10" id="KW-1185">Reference proteome</keyword>
<dbReference type="InterPro" id="IPR036005">
    <property type="entry name" value="Creatinase/aminopeptidase-like"/>
</dbReference>
<dbReference type="Gene3D" id="3.90.230.10">
    <property type="entry name" value="Creatinase/methionine aminopeptidase superfamily"/>
    <property type="match status" value="1"/>
</dbReference>
<dbReference type="EC" id="3.4.11.18" evidence="6 7"/>
<evidence type="ECO:0000256" key="3">
    <source>
        <dbReference type="ARBA" id="ARBA00022670"/>
    </source>
</evidence>
<feature type="binding site" evidence="6">
    <location>
        <position position="253"/>
    </location>
    <ligand>
        <name>a divalent metal cation</name>
        <dbReference type="ChEBI" id="CHEBI:60240"/>
        <label>1</label>
    </ligand>
</feature>
<evidence type="ECO:0000256" key="7">
    <source>
        <dbReference type="RuleBase" id="RU003653"/>
    </source>
</evidence>
<feature type="binding site" evidence="6">
    <location>
        <position position="189"/>
    </location>
    <ligand>
        <name>a divalent metal cation</name>
        <dbReference type="ChEBI" id="CHEBI:60240"/>
        <label>2</label>
        <note>catalytic</note>
    </ligand>
</feature>
<feature type="binding site" evidence="6">
    <location>
        <position position="126"/>
    </location>
    <ligand>
        <name>a divalent metal cation</name>
        <dbReference type="ChEBI" id="CHEBI:60240"/>
        <label>2</label>
        <note>catalytic</note>
    </ligand>
</feature>
<comment type="similarity">
    <text evidence="6">Belongs to the peptidase M24A family. Methionine aminopeptidase type 1 subfamily.</text>
</comment>
<dbReference type="InterPro" id="IPR000994">
    <property type="entry name" value="Pept_M24"/>
</dbReference>
<evidence type="ECO:0000259" key="8">
    <source>
        <dbReference type="Pfam" id="PF00557"/>
    </source>
</evidence>
<accession>A0A662ZAT1</accession>
<dbReference type="CDD" id="cd01086">
    <property type="entry name" value="MetAP1"/>
    <property type="match status" value="1"/>
</dbReference>
<dbReference type="PANTHER" id="PTHR43330">
    <property type="entry name" value="METHIONINE AMINOPEPTIDASE"/>
    <property type="match status" value="1"/>
</dbReference>
<comment type="function">
    <text evidence="1 6">Removes the N-terminal methionine from nascent proteins. The N-terminal methionine is often cleaved when the second residue in the primary sequence is small and uncharged (Met-Ala-, Cys, Gly, Pro, Ser, Thr, or Val). Requires deformylation of the N(alpha)-formylated initiator methionine before it can be hydrolyzed.</text>
</comment>
<comment type="subunit">
    <text evidence="6">Monomer.</text>
</comment>
<name>A0A662ZAT1_9GAMM</name>
<dbReference type="EMBL" id="FOSF01000044">
    <property type="protein sequence ID" value="SFK25352.1"/>
    <property type="molecule type" value="Genomic_DNA"/>
</dbReference>
<dbReference type="GO" id="GO:0005829">
    <property type="term" value="C:cytosol"/>
    <property type="evidence" value="ECO:0007669"/>
    <property type="project" value="TreeGrafter"/>
</dbReference>
<evidence type="ECO:0000256" key="5">
    <source>
        <dbReference type="ARBA" id="ARBA00022801"/>
    </source>
</evidence>
<dbReference type="Proteomes" id="UP000243374">
    <property type="component" value="Unassembled WGS sequence"/>
</dbReference>
<dbReference type="PROSITE" id="PS00680">
    <property type="entry name" value="MAP_1"/>
    <property type="match status" value="1"/>
</dbReference>
<feature type="binding site" evidence="6">
    <location>
        <position position="253"/>
    </location>
    <ligand>
        <name>a divalent metal cation</name>
        <dbReference type="ChEBI" id="CHEBI:60240"/>
        <label>2</label>
        <note>catalytic</note>
    </ligand>
</feature>
<keyword evidence="3 6" id="KW-0645">Protease</keyword>
<evidence type="ECO:0000313" key="9">
    <source>
        <dbReference type="EMBL" id="SFK25352.1"/>
    </source>
</evidence>
<feature type="binding site" evidence="6">
    <location>
        <position position="221"/>
    </location>
    <ligand>
        <name>a divalent metal cation</name>
        <dbReference type="ChEBI" id="CHEBI:60240"/>
        <label>2</label>
        <note>catalytic</note>
    </ligand>
</feature>
<dbReference type="GO" id="GO:0006508">
    <property type="term" value="P:proteolysis"/>
    <property type="evidence" value="ECO:0007669"/>
    <property type="project" value="UniProtKB-KW"/>
</dbReference>
<comment type="cofactor">
    <cofactor evidence="6">
        <name>Co(2+)</name>
        <dbReference type="ChEBI" id="CHEBI:48828"/>
    </cofactor>
    <cofactor evidence="6">
        <name>Zn(2+)</name>
        <dbReference type="ChEBI" id="CHEBI:29105"/>
    </cofactor>
    <cofactor evidence="6">
        <name>Mn(2+)</name>
        <dbReference type="ChEBI" id="CHEBI:29035"/>
    </cofactor>
    <cofactor evidence="6">
        <name>Fe(2+)</name>
        <dbReference type="ChEBI" id="CHEBI:29033"/>
    </cofactor>
    <text evidence="6">Binds 2 divalent metal cations per subunit. Has a high-affinity and a low affinity metal-binding site. The true nature of the physiological cofactor is under debate. The enzyme is active with cobalt, zinc, manganese or divalent iron ions. Most likely, methionine aminopeptidases function as mononuclear Fe(2+)-metalloproteases under physiological conditions, and the catalytically relevant metal-binding site has been assigned to the histidine-containing high-affinity site.</text>
</comment>
<evidence type="ECO:0000256" key="6">
    <source>
        <dbReference type="HAMAP-Rule" id="MF_01974"/>
    </source>
</evidence>
<dbReference type="NCBIfam" id="TIGR00500">
    <property type="entry name" value="met_pdase_I"/>
    <property type="match status" value="1"/>
</dbReference>
<evidence type="ECO:0000256" key="1">
    <source>
        <dbReference type="ARBA" id="ARBA00002521"/>
    </source>
</evidence>
<dbReference type="HAMAP" id="MF_01974">
    <property type="entry name" value="MetAP_1"/>
    <property type="match status" value="1"/>
</dbReference>
<dbReference type="GO" id="GO:0004239">
    <property type="term" value="F:initiator methionyl aminopeptidase activity"/>
    <property type="evidence" value="ECO:0007669"/>
    <property type="project" value="UniProtKB-UniRule"/>
</dbReference>
<organism evidence="9 10">
    <name type="scientific">Succinivibrio dextrinosolvens</name>
    <dbReference type="NCBI Taxonomy" id="83771"/>
    <lineage>
        <taxon>Bacteria</taxon>
        <taxon>Pseudomonadati</taxon>
        <taxon>Pseudomonadota</taxon>
        <taxon>Gammaproteobacteria</taxon>
        <taxon>Aeromonadales</taxon>
        <taxon>Succinivibrionaceae</taxon>
        <taxon>Succinivibrio</taxon>
    </lineage>
</organism>
<feature type="binding site" evidence="6">
    <location>
        <position position="98"/>
    </location>
    <ligand>
        <name>substrate</name>
    </ligand>
</feature>
<dbReference type="AlphaFoldDB" id="A0A662ZAT1"/>
<protein>
    <recommendedName>
        <fullName evidence="6 7">Methionine aminopeptidase</fullName>
        <shortName evidence="6">MAP</shortName>
        <shortName evidence="6">MetAP</shortName>
        <ecNumber evidence="6 7">3.4.11.18</ecNumber>
    </recommendedName>
    <alternativeName>
        <fullName evidence="6">Peptidase M</fullName>
    </alternativeName>
</protein>
<feature type="binding site" evidence="6">
    <location>
        <position position="115"/>
    </location>
    <ligand>
        <name>a divalent metal cation</name>
        <dbReference type="ChEBI" id="CHEBI:60240"/>
        <label>1</label>
    </ligand>
</feature>
<evidence type="ECO:0000256" key="2">
    <source>
        <dbReference type="ARBA" id="ARBA00022438"/>
    </source>
</evidence>
<evidence type="ECO:0000313" key="10">
    <source>
        <dbReference type="Proteomes" id="UP000243374"/>
    </source>
</evidence>
<dbReference type="PRINTS" id="PR00599">
    <property type="entry name" value="MAPEPTIDASE"/>
</dbReference>
<sequence length="280" mass="31188">MHTDSNNNIMNRIFNKESTMNISLKSPSEIEKMRIVGAATARVLEMIEPYIVPGVTTDELDKIMNDYIEQVEHAKSADLGYQGYPKATCISINEVVCHGIPGSHKLREGDIVNIDVTVLKDKYHGDSSRMYIVGKTSPRNEALCRCAQEGMYEAIKTVRPGSNLADIGAAIQKVADKAGFSIVRDYCGHGIGAGFHEEPQVVHYKNNYNLLLEEGMCFTIEPMINAGTYKVKVNRKDGWTVTTADKQPSAQYEHTLLVIPNGVEVLTLRKDEDFPRIITH</sequence>
<gene>
    <name evidence="6" type="primary">map</name>
    <name evidence="9" type="ORF">SAMN04487865_10442</name>
</gene>
<reference evidence="9 10" key="1">
    <citation type="submission" date="2016-10" db="EMBL/GenBank/DDBJ databases">
        <authorList>
            <person name="Varghese N."/>
            <person name="Submissions S."/>
        </authorList>
    </citation>
    <scope>NUCLEOTIDE SEQUENCE [LARGE SCALE GENOMIC DNA]</scope>
    <source>
        <strain evidence="9 10">22B</strain>
    </source>
</reference>
<dbReference type="Pfam" id="PF00557">
    <property type="entry name" value="Peptidase_M24"/>
    <property type="match status" value="1"/>
</dbReference>
<dbReference type="InterPro" id="IPR002467">
    <property type="entry name" value="Pept_M24A_MAP1"/>
</dbReference>
<keyword evidence="4 6" id="KW-0479">Metal-binding</keyword>
<dbReference type="GO" id="GO:0070006">
    <property type="term" value="F:metalloaminopeptidase activity"/>
    <property type="evidence" value="ECO:0007669"/>
    <property type="project" value="UniProtKB-UniRule"/>
</dbReference>
<feature type="domain" description="Peptidase M24" evidence="8">
    <location>
        <begin position="31"/>
        <end position="258"/>
    </location>
</feature>
<feature type="binding site" evidence="6">
    <location>
        <position position="126"/>
    </location>
    <ligand>
        <name>a divalent metal cation</name>
        <dbReference type="ChEBI" id="CHEBI:60240"/>
        <label>1</label>
    </ligand>
</feature>
<keyword evidence="2 6" id="KW-0031">Aminopeptidase</keyword>
<keyword evidence="5 6" id="KW-0378">Hydrolase</keyword>
<dbReference type="InterPro" id="IPR001714">
    <property type="entry name" value="Pept_M24_MAP"/>
</dbReference>
<comment type="catalytic activity">
    <reaction evidence="6 7">
        <text>Release of N-terminal amino acids, preferentially methionine, from peptides and arylamides.</text>
        <dbReference type="EC" id="3.4.11.18"/>
    </reaction>
</comment>
<dbReference type="PANTHER" id="PTHR43330:SF27">
    <property type="entry name" value="METHIONINE AMINOPEPTIDASE"/>
    <property type="match status" value="1"/>
</dbReference>
<dbReference type="GO" id="GO:0046872">
    <property type="term" value="F:metal ion binding"/>
    <property type="evidence" value="ECO:0007669"/>
    <property type="project" value="UniProtKB-UniRule"/>
</dbReference>
<evidence type="ECO:0000256" key="4">
    <source>
        <dbReference type="ARBA" id="ARBA00022723"/>
    </source>
</evidence>
<feature type="binding site" evidence="6">
    <location>
        <position position="196"/>
    </location>
    <ligand>
        <name>substrate</name>
    </ligand>
</feature>
<proteinExistence type="inferred from homology"/>
<dbReference type="SUPFAM" id="SSF55920">
    <property type="entry name" value="Creatinase/aminopeptidase"/>
    <property type="match status" value="1"/>
</dbReference>